<comment type="caution">
    <text evidence="2">The sequence shown here is derived from an EMBL/GenBank/DDBJ whole genome shotgun (WGS) entry which is preliminary data.</text>
</comment>
<evidence type="ECO:0000313" key="2">
    <source>
        <dbReference type="EMBL" id="MPC48044.1"/>
    </source>
</evidence>
<dbReference type="AlphaFoldDB" id="A0A5B7FUR2"/>
<dbReference type="EMBL" id="VSRR010008074">
    <property type="protein sequence ID" value="MPC48044.1"/>
    <property type="molecule type" value="Genomic_DNA"/>
</dbReference>
<evidence type="ECO:0000313" key="3">
    <source>
        <dbReference type="Proteomes" id="UP000324222"/>
    </source>
</evidence>
<name>A0A5B7FUR2_PORTR</name>
<gene>
    <name evidence="2" type="ORF">E2C01_041810</name>
</gene>
<keyword evidence="3" id="KW-1185">Reference proteome</keyword>
<protein>
    <submittedName>
        <fullName evidence="2">Uncharacterized protein</fullName>
    </submittedName>
</protein>
<accession>A0A5B7FUR2</accession>
<reference evidence="2 3" key="1">
    <citation type="submission" date="2019-05" db="EMBL/GenBank/DDBJ databases">
        <title>Another draft genome of Portunus trituberculatus and its Hox gene families provides insights of decapod evolution.</title>
        <authorList>
            <person name="Jeong J.-H."/>
            <person name="Song I."/>
            <person name="Kim S."/>
            <person name="Choi T."/>
            <person name="Kim D."/>
            <person name="Ryu S."/>
            <person name="Kim W."/>
        </authorList>
    </citation>
    <scope>NUCLEOTIDE SEQUENCE [LARGE SCALE GENOMIC DNA]</scope>
    <source>
        <tissue evidence="2">Muscle</tissue>
    </source>
</reference>
<feature type="region of interest" description="Disordered" evidence="1">
    <location>
        <begin position="55"/>
        <end position="80"/>
    </location>
</feature>
<organism evidence="2 3">
    <name type="scientific">Portunus trituberculatus</name>
    <name type="common">Swimming crab</name>
    <name type="synonym">Neptunus trituberculatus</name>
    <dbReference type="NCBI Taxonomy" id="210409"/>
    <lineage>
        <taxon>Eukaryota</taxon>
        <taxon>Metazoa</taxon>
        <taxon>Ecdysozoa</taxon>
        <taxon>Arthropoda</taxon>
        <taxon>Crustacea</taxon>
        <taxon>Multicrustacea</taxon>
        <taxon>Malacostraca</taxon>
        <taxon>Eumalacostraca</taxon>
        <taxon>Eucarida</taxon>
        <taxon>Decapoda</taxon>
        <taxon>Pleocyemata</taxon>
        <taxon>Brachyura</taxon>
        <taxon>Eubrachyura</taxon>
        <taxon>Portunoidea</taxon>
        <taxon>Portunidae</taxon>
        <taxon>Portuninae</taxon>
        <taxon>Portunus</taxon>
    </lineage>
</organism>
<sequence length="80" mass="8795">MKTEIEIGVAAHHESFRISKGLDEQSTSKHVLNNPGHKVGDPGVHARIAWLSTPIPERHKPNLNPSATDEEKQRPATVSL</sequence>
<proteinExistence type="predicted"/>
<evidence type="ECO:0000256" key="1">
    <source>
        <dbReference type="SAM" id="MobiDB-lite"/>
    </source>
</evidence>
<dbReference type="Proteomes" id="UP000324222">
    <property type="component" value="Unassembled WGS sequence"/>
</dbReference>